<dbReference type="PANTHER" id="PTHR43399:SF5">
    <property type="entry name" value="PEPTIDASE S8 FAMILY WITH PROTEASE-ASSOCIATED DOMAIN"/>
    <property type="match status" value="1"/>
</dbReference>
<dbReference type="InterPro" id="IPR051048">
    <property type="entry name" value="Peptidase_S8/S53_subtilisin"/>
</dbReference>
<name>A0A022QNQ2_ERYGU</name>
<dbReference type="InterPro" id="IPR041469">
    <property type="entry name" value="Subtilisin-like_FN3"/>
</dbReference>
<evidence type="ECO:0000313" key="2">
    <source>
        <dbReference type="EMBL" id="EYU29556.1"/>
    </source>
</evidence>
<reference evidence="2 3" key="1">
    <citation type="journal article" date="2013" name="Proc. Natl. Acad. Sci. U.S.A.">
        <title>Fine-scale variation in meiotic recombination in Mimulus inferred from population shotgun sequencing.</title>
        <authorList>
            <person name="Hellsten U."/>
            <person name="Wright K.M."/>
            <person name="Jenkins J."/>
            <person name="Shu S."/>
            <person name="Yuan Y."/>
            <person name="Wessler S.R."/>
            <person name="Schmutz J."/>
            <person name="Willis J.H."/>
            <person name="Rokhsar D.S."/>
        </authorList>
    </citation>
    <scope>NUCLEOTIDE SEQUENCE [LARGE SCALE GENOMIC DNA]</scope>
    <source>
        <strain evidence="3">cv. DUN x IM62</strain>
    </source>
</reference>
<dbReference type="STRING" id="4155.A0A022QNQ2"/>
<keyword evidence="3" id="KW-1185">Reference proteome</keyword>
<dbReference type="AlphaFoldDB" id="A0A022QNQ2"/>
<protein>
    <recommendedName>
        <fullName evidence="1">Subtilisin-like protease fibronectin type-III domain-containing protein</fullName>
    </recommendedName>
</protein>
<sequence length="150" mass="16792">MQEEFKQFSRNDMWELVPRPENVNVIAKKSSTESSSSASLELGAGDYTRVTISRRISIIFGSTPQNYTRTLANVGKANSSYDVEIISPDGVIVKVEPKKLVFPKLGDKSSYSVTFTRKNKGAMNSTTQGYIRWYTADYSVRSPTTVVFKD</sequence>
<dbReference type="EMBL" id="KI631203">
    <property type="protein sequence ID" value="EYU29556.1"/>
    <property type="molecule type" value="Genomic_DNA"/>
</dbReference>
<evidence type="ECO:0000313" key="3">
    <source>
        <dbReference type="Proteomes" id="UP000030748"/>
    </source>
</evidence>
<gene>
    <name evidence="2" type="ORF">MIMGU_mgv11b014929mg</name>
</gene>
<organism evidence="2 3">
    <name type="scientific">Erythranthe guttata</name>
    <name type="common">Yellow monkey flower</name>
    <name type="synonym">Mimulus guttatus</name>
    <dbReference type="NCBI Taxonomy" id="4155"/>
    <lineage>
        <taxon>Eukaryota</taxon>
        <taxon>Viridiplantae</taxon>
        <taxon>Streptophyta</taxon>
        <taxon>Embryophyta</taxon>
        <taxon>Tracheophyta</taxon>
        <taxon>Spermatophyta</taxon>
        <taxon>Magnoliopsida</taxon>
        <taxon>eudicotyledons</taxon>
        <taxon>Gunneridae</taxon>
        <taxon>Pentapetalae</taxon>
        <taxon>asterids</taxon>
        <taxon>lamiids</taxon>
        <taxon>Lamiales</taxon>
        <taxon>Phrymaceae</taxon>
        <taxon>Erythranthe</taxon>
    </lineage>
</organism>
<feature type="domain" description="Subtilisin-like protease fibronectin type-III" evidence="1">
    <location>
        <begin position="61"/>
        <end position="146"/>
    </location>
</feature>
<accession>A0A022QNQ2</accession>
<dbReference type="Proteomes" id="UP000030748">
    <property type="component" value="Unassembled WGS sequence"/>
</dbReference>
<dbReference type="Gene3D" id="2.60.40.2310">
    <property type="match status" value="1"/>
</dbReference>
<proteinExistence type="predicted"/>
<evidence type="ECO:0000259" key="1">
    <source>
        <dbReference type="Pfam" id="PF17766"/>
    </source>
</evidence>
<dbReference type="Pfam" id="PF17766">
    <property type="entry name" value="fn3_6"/>
    <property type="match status" value="1"/>
</dbReference>
<dbReference type="PANTHER" id="PTHR43399">
    <property type="entry name" value="SUBTILISIN-RELATED"/>
    <property type="match status" value="1"/>
</dbReference>